<keyword evidence="2" id="KW-1185">Reference proteome</keyword>
<dbReference type="InParanoid" id="A0A2P5HQJ8"/>
<dbReference type="AlphaFoldDB" id="A0A2P5HQJ8"/>
<gene>
    <name evidence="1" type="ORF">DHEL01_v209061</name>
</gene>
<accession>A0A2P5HQJ8</accession>
<organism evidence="1 2">
    <name type="scientific">Diaporthe helianthi</name>
    <dbReference type="NCBI Taxonomy" id="158607"/>
    <lineage>
        <taxon>Eukaryota</taxon>
        <taxon>Fungi</taxon>
        <taxon>Dikarya</taxon>
        <taxon>Ascomycota</taxon>
        <taxon>Pezizomycotina</taxon>
        <taxon>Sordariomycetes</taxon>
        <taxon>Sordariomycetidae</taxon>
        <taxon>Diaporthales</taxon>
        <taxon>Diaporthaceae</taxon>
        <taxon>Diaporthe</taxon>
    </lineage>
</organism>
<sequence>MHPGAVASPNPMEPLEQQRHCLSSLAASHYHSPQLGATALDRKIGDELVTGTYRGAFWDARMGIFFNRARVV</sequence>
<comment type="caution">
    <text evidence="1">The sequence shown here is derived from an EMBL/GenBank/DDBJ whole genome shotgun (WGS) entry which is preliminary data.</text>
</comment>
<evidence type="ECO:0000313" key="1">
    <source>
        <dbReference type="EMBL" id="POS72546.1"/>
    </source>
</evidence>
<protein>
    <submittedName>
        <fullName evidence="1">Uncharacterized protein</fullName>
    </submittedName>
</protein>
<evidence type="ECO:0000313" key="2">
    <source>
        <dbReference type="Proteomes" id="UP000094444"/>
    </source>
</evidence>
<reference evidence="1" key="1">
    <citation type="submission" date="2017-09" db="EMBL/GenBank/DDBJ databases">
        <title>Polyketide synthases of a Diaporthe helianthi virulent isolate.</title>
        <authorList>
            <person name="Baroncelli R."/>
        </authorList>
    </citation>
    <scope>NUCLEOTIDE SEQUENCE [LARGE SCALE GENOMIC DNA]</scope>
    <source>
        <strain evidence="1">7/96</strain>
    </source>
</reference>
<dbReference type="EMBL" id="MAVT02000975">
    <property type="protein sequence ID" value="POS72546.1"/>
    <property type="molecule type" value="Genomic_DNA"/>
</dbReference>
<proteinExistence type="predicted"/>
<dbReference type="Proteomes" id="UP000094444">
    <property type="component" value="Unassembled WGS sequence"/>
</dbReference>
<name>A0A2P5HQJ8_DIAHE</name>